<dbReference type="InterPro" id="IPR025110">
    <property type="entry name" value="AMP-bd_C"/>
</dbReference>
<dbReference type="GO" id="GO:0005737">
    <property type="term" value="C:cytoplasm"/>
    <property type="evidence" value="ECO:0007669"/>
    <property type="project" value="TreeGrafter"/>
</dbReference>
<organism evidence="3 4">
    <name type="scientific">Mesorhizobium mediterraneum</name>
    <dbReference type="NCBI Taxonomy" id="43617"/>
    <lineage>
        <taxon>Bacteria</taxon>
        <taxon>Pseudomonadati</taxon>
        <taxon>Pseudomonadota</taxon>
        <taxon>Alphaproteobacteria</taxon>
        <taxon>Hyphomicrobiales</taxon>
        <taxon>Phyllobacteriaceae</taxon>
        <taxon>Mesorhizobium</taxon>
    </lineage>
</organism>
<dbReference type="AlphaFoldDB" id="A0AB36REH3"/>
<dbReference type="GO" id="GO:0044550">
    <property type="term" value="P:secondary metabolite biosynthetic process"/>
    <property type="evidence" value="ECO:0007669"/>
    <property type="project" value="TreeGrafter"/>
</dbReference>
<dbReference type="InterPro" id="IPR020845">
    <property type="entry name" value="AMP-binding_CS"/>
</dbReference>
<dbReference type="InterPro" id="IPR000873">
    <property type="entry name" value="AMP-dep_synth/lig_dom"/>
</dbReference>
<dbReference type="GO" id="GO:0031177">
    <property type="term" value="F:phosphopantetheine binding"/>
    <property type="evidence" value="ECO:0007669"/>
    <property type="project" value="TreeGrafter"/>
</dbReference>
<reference evidence="4" key="1">
    <citation type="submission" date="2017-08" db="EMBL/GenBank/DDBJ databases">
        <title>Mesorhizobium wenxinae sp. nov., a novel rhizobial species isolated from root nodules of chickpea (Cicer arietinum L.).</title>
        <authorList>
            <person name="Zhang J."/>
        </authorList>
    </citation>
    <scope>NUCLEOTIDE SEQUENCE [LARGE SCALE GENOMIC DNA]</scope>
    <source>
        <strain evidence="4">USDA 3392</strain>
    </source>
</reference>
<dbReference type="Proteomes" id="UP000216215">
    <property type="component" value="Unassembled WGS sequence"/>
</dbReference>
<accession>A0AB36REH3</accession>
<dbReference type="Gene3D" id="3.30.300.30">
    <property type="match status" value="1"/>
</dbReference>
<evidence type="ECO:0000259" key="2">
    <source>
        <dbReference type="Pfam" id="PF13193"/>
    </source>
</evidence>
<dbReference type="RefSeq" id="WP_095483650.1">
    <property type="nucleotide sequence ID" value="NZ_CP088151.1"/>
</dbReference>
<dbReference type="Pfam" id="PF13193">
    <property type="entry name" value="AMP-binding_C"/>
    <property type="match status" value="1"/>
</dbReference>
<name>A0AB36REH3_9HYPH</name>
<dbReference type="PANTHER" id="PTHR45527:SF1">
    <property type="entry name" value="FATTY ACID SYNTHASE"/>
    <property type="match status" value="1"/>
</dbReference>
<evidence type="ECO:0000259" key="1">
    <source>
        <dbReference type="Pfam" id="PF00501"/>
    </source>
</evidence>
<dbReference type="InterPro" id="IPR042099">
    <property type="entry name" value="ANL_N_sf"/>
</dbReference>
<dbReference type="Gene3D" id="3.40.50.12780">
    <property type="entry name" value="N-terminal domain of ligase-like"/>
    <property type="match status" value="1"/>
</dbReference>
<sequence>MAEHLHDPAPDLNGRMMAFDRAELEQTIPARFDTVVRRYGSHVAIGGDRHRWTYDDVKRRSNQLARAILEHTQPGRGCVAYLVDHSPDMVICALAALKAAKAFLCLHPGMPLAAQRDILSDAAPDLLLTDASHAPAAHDLVDDHRRVLLLEDIDARYSADALHIPMDPGDPAAIFYTSGSTGRPKGVVKSHRTVLHRAWLCARYDGVNSTDRQSLLTYCSFASSEADVFGALLNGATLELYDAASGGLGGLGAWIDKRRVTLLHPPVMLFRKYLSMLAGSGLHPSVRLVALAGQTVVASDVEQWRHHFARSCALRHRFSSTEAGHIAVASVAPGELLAPGTVPAPRPVADKSLLVVDEDGQPVEQGGVGELVVRSAFLADGYWRQASETAKHFGTDLNFPDQRVFHTGDIGRLSSNGLEFLGRRDDQVKIRGYRVETREIEQAFLLLPMVNEVAVITELRQDAHSLAAFVVIKQGALFQTDALRASLRSILPQWKIPGRIHAIESLPLTPTGKIDRLLLQQYLQAPSGPTNNGQTAQSSDRKVNGPTAKLIKRWKGLFAWAGIR</sequence>
<dbReference type="SUPFAM" id="SSF56801">
    <property type="entry name" value="Acetyl-CoA synthetase-like"/>
    <property type="match status" value="1"/>
</dbReference>
<evidence type="ECO:0000313" key="4">
    <source>
        <dbReference type="Proteomes" id="UP000216215"/>
    </source>
</evidence>
<protein>
    <submittedName>
        <fullName evidence="3">Uncharacterized protein</fullName>
    </submittedName>
</protein>
<dbReference type="GO" id="GO:0043041">
    <property type="term" value="P:amino acid activation for nonribosomal peptide biosynthetic process"/>
    <property type="evidence" value="ECO:0007669"/>
    <property type="project" value="TreeGrafter"/>
</dbReference>
<dbReference type="PANTHER" id="PTHR45527">
    <property type="entry name" value="NONRIBOSOMAL PEPTIDE SYNTHETASE"/>
    <property type="match status" value="1"/>
</dbReference>
<dbReference type="Pfam" id="PF00501">
    <property type="entry name" value="AMP-binding"/>
    <property type="match status" value="1"/>
</dbReference>
<dbReference type="PROSITE" id="PS00455">
    <property type="entry name" value="AMP_BINDING"/>
    <property type="match status" value="1"/>
</dbReference>
<feature type="domain" description="AMP-binding enzyme C-terminal" evidence="2">
    <location>
        <begin position="439"/>
        <end position="513"/>
    </location>
</feature>
<comment type="caution">
    <text evidence="3">The sequence shown here is derived from an EMBL/GenBank/DDBJ whole genome shotgun (WGS) entry which is preliminary data.</text>
</comment>
<feature type="domain" description="AMP-dependent synthetase/ligase" evidence="1">
    <location>
        <begin position="32"/>
        <end position="383"/>
    </location>
</feature>
<dbReference type="InterPro" id="IPR045851">
    <property type="entry name" value="AMP-bd_C_sf"/>
</dbReference>
<dbReference type="EMBL" id="NPKI01000011">
    <property type="protein sequence ID" value="PAQ02969.1"/>
    <property type="molecule type" value="Genomic_DNA"/>
</dbReference>
<proteinExistence type="predicted"/>
<keyword evidence="4" id="KW-1185">Reference proteome</keyword>
<evidence type="ECO:0000313" key="3">
    <source>
        <dbReference type="EMBL" id="PAQ02969.1"/>
    </source>
</evidence>
<gene>
    <name evidence="3" type="ORF">CIT25_06035</name>
</gene>